<dbReference type="PRINTS" id="PR00724">
    <property type="entry name" value="CRBOXYPTASEC"/>
</dbReference>
<dbReference type="InterPro" id="IPR029058">
    <property type="entry name" value="AB_hydrolase_fold"/>
</dbReference>
<dbReference type="InterPro" id="IPR001563">
    <property type="entry name" value="Peptidase_S10"/>
</dbReference>
<accession>A0A7J6T3I4</accession>
<evidence type="ECO:0000256" key="15">
    <source>
        <dbReference type="SAM" id="SignalP"/>
    </source>
</evidence>
<evidence type="ECO:0000256" key="4">
    <source>
        <dbReference type="ARBA" id="ARBA00022692"/>
    </source>
</evidence>
<evidence type="ECO:0000256" key="14">
    <source>
        <dbReference type="SAM" id="MobiDB-lite"/>
    </source>
</evidence>
<proteinExistence type="inferred from homology"/>
<evidence type="ECO:0000256" key="8">
    <source>
        <dbReference type="ARBA" id="ARBA00023034"/>
    </source>
</evidence>
<evidence type="ECO:0000256" key="6">
    <source>
        <dbReference type="ARBA" id="ARBA00022729"/>
    </source>
</evidence>
<dbReference type="GO" id="GO:0006508">
    <property type="term" value="P:proteolysis"/>
    <property type="evidence" value="ECO:0007669"/>
    <property type="project" value="InterPro"/>
</dbReference>
<keyword evidence="6 15" id="KW-0732">Signal</keyword>
<comment type="catalytic activity">
    <reaction evidence="1">
        <text>Preferential release of a C-terminal arginine or lysine residue.</text>
        <dbReference type="EC" id="3.4.16.6"/>
    </reaction>
</comment>
<name>A0A7J6T3I4_PEROL</name>
<feature type="signal peptide" evidence="15">
    <location>
        <begin position="1"/>
        <end position="15"/>
    </location>
</feature>
<evidence type="ECO:0000256" key="9">
    <source>
        <dbReference type="ARBA" id="ARBA00023136"/>
    </source>
</evidence>
<evidence type="ECO:0000256" key="10">
    <source>
        <dbReference type="ARBA" id="ARBA00038895"/>
    </source>
</evidence>
<dbReference type="SUPFAM" id="SSF53474">
    <property type="entry name" value="alpha/beta-Hydrolases"/>
    <property type="match status" value="1"/>
</dbReference>
<evidence type="ECO:0000313" key="17">
    <source>
        <dbReference type="Proteomes" id="UP000553632"/>
    </source>
</evidence>
<dbReference type="InterPro" id="IPR033124">
    <property type="entry name" value="Ser_caboxypep_his_AS"/>
</dbReference>
<reference evidence="16 17" key="1">
    <citation type="submission" date="2020-04" db="EMBL/GenBank/DDBJ databases">
        <title>Perkinsus olseni comparative genomics.</title>
        <authorList>
            <person name="Bogema D.R."/>
        </authorList>
    </citation>
    <scope>NUCLEOTIDE SEQUENCE [LARGE SCALE GENOMIC DNA]</scope>
    <source>
        <strain evidence="16 17">ATCC PRA-207</strain>
    </source>
</reference>
<evidence type="ECO:0000256" key="7">
    <source>
        <dbReference type="ARBA" id="ARBA00022989"/>
    </source>
</evidence>
<dbReference type="PROSITE" id="PS00560">
    <property type="entry name" value="CARBOXYPEPT_SER_HIS"/>
    <property type="match status" value="1"/>
</dbReference>
<evidence type="ECO:0000256" key="12">
    <source>
        <dbReference type="ARBA" id="ARBA00040628"/>
    </source>
</evidence>
<comment type="subcellular location">
    <subcellularLocation>
        <location evidence="2">Golgi apparatus</location>
        <location evidence="2">trans-Golgi network membrane</location>
        <topology evidence="2">Single-pass type I membrane protein</topology>
    </subcellularLocation>
</comment>
<dbReference type="Pfam" id="PF00450">
    <property type="entry name" value="Peptidase_S10"/>
    <property type="match status" value="1"/>
</dbReference>
<dbReference type="OMA" id="FHCTIST"/>
<feature type="compositionally biased region" description="Polar residues" evidence="14">
    <location>
        <begin position="457"/>
        <end position="468"/>
    </location>
</feature>
<feature type="region of interest" description="Disordered" evidence="14">
    <location>
        <begin position="449"/>
        <end position="468"/>
    </location>
</feature>
<keyword evidence="7" id="KW-1133">Transmembrane helix</keyword>
<evidence type="ECO:0000256" key="2">
    <source>
        <dbReference type="ARBA" id="ARBA00004393"/>
    </source>
</evidence>
<dbReference type="EC" id="3.4.16.6" evidence="10"/>
<sequence>MLSSLLLSLLAVAAASDPTAADLHRVTHLPGYGEVNGVYAGHVLANKTSNGYLWYMLFEHDDDDDEETPLLIWLNGGPGASSSLGNLLENGPYRLQPNMTLTENPSSWARLGHCAYFDQPVGTGFSYSDAGGYVTDFHQLASQFLTALENFFEIHPNLRNARTFITGESFAGVYIPVITSYLLEESRQLPEEKRINLEGMIIGNPGNLHWKQYHASIEYYYVQGLIGKDERAHAEGMWRSVESLMSEGREFEAFRSAEEMQEYLQSAAGHPFLYDTRQWGDTFNNIYSAAMKKYFARADVAAALHTGGVKWQNGDGTAAPNPVVMNLQKELMKPVLKDVQTVLSAAIPTMIYTGVFDGSSCGHLSVMEALHMLGYEPFETASRELWEGPNHPFGFVQSGGALTFVWVSNSGHMVPTDQPEAALDMMDRFIHNRSLAGKNEVPWRPAADAEKVGNDRLNPSQSWAARFD</sequence>
<dbReference type="GO" id="GO:0005794">
    <property type="term" value="C:Golgi apparatus"/>
    <property type="evidence" value="ECO:0007669"/>
    <property type="project" value="UniProtKB-SubCell"/>
</dbReference>
<dbReference type="PANTHER" id="PTHR11802:SF190">
    <property type="entry name" value="PHEROMONE-PROCESSING CARBOXYPEPTIDASE KEX1"/>
    <property type="match status" value="1"/>
</dbReference>
<dbReference type="Gene3D" id="3.40.50.1820">
    <property type="entry name" value="alpha/beta hydrolase"/>
    <property type="match status" value="1"/>
</dbReference>
<evidence type="ECO:0000256" key="11">
    <source>
        <dbReference type="ARBA" id="ARBA00040403"/>
    </source>
</evidence>
<dbReference type="Proteomes" id="UP000553632">
    <property type="component" value="Unassembled WGS sequence"/>
</dbReference>
<comment type="caution">
    <text evidence="16">The sequence shown here is derived from an EMBL/GenBank/DDBJ whole genome shotgun (WGS) entry which is preliminary data.</text>
</comment>
<dbReference type="PANTHER" id="PTHR11802">
    <property type="entry name" value="SERINE PROTEASE FAMILY S10 SERINE CARBOXYPEPTIDASE"/>
    <property type="match status" value="1"/>
</dbReference>
<keyword evidence="9" id="KW-0472">Membrane</keyword>
<comment type="similarity">
    <text evidence="3">Belongs to the peptidase S10 family.</text>
</comment>
<feature type="non-terminal residue" evidence="16">
    <location>
        <position position="1"/>
    </location>
</feature>
<gene>
    <name evidence="16" type="ORF">FOZ63_020276</name>
</gene>
<feature type="chain" id="PRO_5029903639" description="Pheromone-processing carboxypeptidase KEX1" evidence="15">
    <location>
        <begin position="16"/>
        <end position="468"/>
    </location>
</feature>
<evidence type="ECO:0000256" key="1">
    <source>
        <dbReference type="ARBA" id="ARBA00001003"/>
    </source>
</evidence>
<organism evidence="16 17">
    <name type="scientific">Perkinsus olseni</name>
    <name type="common">Perkinsus atlanticus</name>
    <dbReference type="NCBI Taxonomy" id="32597"/>
    <lineage>
        <taxon>Eukaryota</taxon>
        <taxon>Sar</taxon>
        <taxon>Alveolata</taxon>
        <taxon>Perkinsozoa</taxon>
        <taxon>Perkinsea</taxon>
        <taxon>Perkinsida</taxon>
        <taxon>Perkinsidae</taxon>
        <taxon>Perkinsus</taxon>
    </lineage>
</organism>
<keyword evidence="8" id="KW-0333">Golgi apparatus</keyword>
<keyword evidence="17" id="KW-1185">Reference proteome</keyword>
<evidence type="ECO:0000256" key="13">
    <source>
        <dbReference type="ARBA" id="ARBA00042717"/>
    </source>
</evidence>
<protein>
    <recommendedName>
        <fullName evidence="12">Pheromone-processing carboxypeptidase KEX1</fullName>
        <ecNumber evidence="10">3.4.16.6</ecNumber>
    </recommendedName>
    <alternativeName>
        <fullName evidence="13">Carboxypeptidase D</fullName>
    </alternativeName>
    <alternativeName>
        <fullName evidence="11">Pheromone-processing carboxypeptidase kex1</fullName>
    </alternativeName>
</protein>
<dbReference type="AlphaFoldDB" id="A0A7J6T3I4"/>
<dbReference type="GO" id="GO:0004185">
    <property type="term" value="F:serine-type carboxypeptidase activity"/>
    <property type="evidence" value="ECO:0007669"/>
    <property type="project" value="UniProtKB-EC"/>
</dbReference>
<evidence type="ECO:0000256" key="3">
    <source>
        <dbReference type="ARBA" id="ARBA00009431"/>
    </source>
</evidence>
<evidence type="ECO:0000256" key="5">
    <source>
        <dbReference type="ARBA" id="ARBA00022703"/>
    </source>
</evidence>
<keyword evidence="5" id="KW-0053">Apoptosis</keyword>
<keyword evidence="4" id="KW-0812">Transmembrane</keyword>
<evidence type="ECO:0000313" key="16">
    <source>
        <dbReference type="EMBL" id="KAF4739571.1"/>
    </source>
</evidence>
<dbReference type="EMBL" id="JABANO010013836">
    <property type="protein sequence ID" value="KAF4739571.1"/>
    <property type="molecule type" value="Genomic_DNA"/>
</dbReference>